<dbReference type="Proteomes" id="UP001059380">
    <property type="component" value="Chromosome"/>
</dbReference>
<protein>
    <submittedName>
        <fullName evidence="2">Carbohydrate-binding family 9-like protein</fullName>
    </submittedName>
</protein>
<dbReference type="Gene3D" id="2.60.40.1190">
    <property type="match status" value="1"/>
</dbReference>
<dbReference type="AlphaFoldDB" id="A0A9J7BM14"/>
<dbReference type="InterPro" id="IPR010502">
    <property type="entry name" value="Carb-bd_dom_fam9"/>
</dbReference>
<sequence length="209" mass="24205">MQSIWADSDPSLDTNPASPFWRDSLPTYMDADAHGKPDPKYRTEVRTRWTAKNLYFLFVSPYEELNLKPNPNRSAETNELWNWDVAEVFIGSDFTDIRRYKEFEISPQGEWVDLDIDLNKPHHEDGWKWSSGFEMAARIDKAAHVWYGAMKIPYSAIDAREAAPGNMLRVNLYRSQGPASALHQIAWQPTMSDSFHVPERFGLLRLVKK</sequence>
<name>A0A9J7BM14_9BACT</name>
<evidence type="ECO:0000259" key="1">
    <source>
        <dbReference type="Pfam" id="PF06452"/>
    </source>
</evidence>
<dbReference type="RefSeq" id="WP_260793062.1">
    <property type="nucleotide sequence ID" value="NZ_CP093313.1"/>
</dbReference>
<dbReference type="Pfam" id="PF06452">
    <property type="entry name" value="CBM9_1"/>
    <property type="match status" value="1"/>
</dbReference>
<evidence type="ECO:0000313" key="2">
    <source>
        <dbReference type="EMBL" id="UWZ83699.1"/>
    </source>
</evidence>
<dbReference type="KEGG" id="orp:MOP44_24415"/>
<gene>
    <name evidence="2" type="ORF">MOP44_24415</name>
</gene>
<dbReference type="GO" id="GO:0016052">
    <property type="term" value="P:carbohydrate catabolic process"/>
    <property type="evidence" value="ECO:0007669"/>
    <property type="project" value="InterPro"/>
</dbReference>
<dbReference type="EMBL" id="CP093313">
    <property type="protein sequence ID" value="UWZ83699.1"/>
    <property type="molecule type" value="Genomic_DNA"/>
</dbReference>
<proteinExistence type="predicted"/>
<dbReference type="GO" id="GO:0004553">
    <property type="term" value="F:hydrolase activity, hydrolyzing O-glycosyl compounds"/>
    <property type="evidence" value="ECO:0007669"/>
    <property type="project" value="InterPro"/>
</dbReference>
<reference evidence="2" key="1">
    <citation type="submission" date="2021-04" db="EMBL/GenBank/DDBJ databases">
        <title>Phylogenetic analysis of Acidobacteriaceae.</title>
        <authorList>
            <person name="Qiu L."/>
            <person name="Zhang Q."/>
        </authorList>
    </citation>
    <scope>NUCLEOTIDE SEQUENCE</scope>
    <source>
        <strain evidence="2">DSM 25168</strain>
    </source>
</reference>
<dbReference type="CDD" id="cd09620">
    <property type="entry name" value="CBM9_like_3"/>
    <property type="match status" value="1"/>
</dbReference>
<dbReference type="SUPFAM" id="SSF49344">
    <property type="entry name" value="CBD9-like"/>
    <property type="match status" value="1"/>
</dbReference>
<evidence type="ECO:0000313" key="3">
    <source>
        <dbReference type="Proteomes" id="UP001059380"/>
    </source>
</evidence>
<keyword evidence="3" id="KW-1185">Reference proteome</keyword>
<accession>A0A9J7BM14</accession>
<feature type="domain" description="Carbohydrate-binding" evidence="1">
    <location>
        <begin position="38"/>
        <end position="208"/>
    </location>
</feature>
<organism evidence="2 3">
    <name type="scientific">Occallatibacter riparius</name>
    <dbReference type="NCBI Taxonomy" id="1002689"/>
    <lineage>
        <taxon>Bacteria</taxon>
        <taxon>Pseudomonadati</taxon>
        <taxon>Acidobacteriota</taxon>
        <taxon>Terriglobia</taxon>
        <taxon>Terriglobales</taxon>
        <taxon>Acidobacteriaceae</taxon>
        <taxon>Occallatibacter</taxon>
    </lineage>
</organism>
<dbReference type="GO" id="GO:0030246">
    <property type="term" value="F:carbohydrate binding"/>
    <property type="evidence" value="ECO:0007669"/>
    <property type="project" value="InterPro"/>
</dbReference>